<dbReference type="PANTHER" id="PTHR46910:SF37">
    <property type="entry name" value="ZN(II)2CYS6 TRANSCRIPTION FACTOR (EUROFUNG)"/>
    <property type="match status" value="1"/>
</dbReference>
<dbReference type="SMART" id="SM00906">
    <property type="entry name" value="Fungal_trans"/>
    <property type="match status" value="1"/>
</dbReference>
<keyword evidence="6" id="KW-0472">Membrane</keyword>
<sequence length="591" mass="65740">MVGMKSVPVSNIAAALPAPLQPKSRPSSDHQHSSSLAQLARGSLSSSLSPYRVNPACSVCRSEQVSEVSGFSHRSLQGAPLGQIYFTGQQFGAVCPRNGIPHLTSYCEQWISERTGQQSNFRELFSKNVDESNDLIRVPEPHVNPGIPTQLAACPLLPEKRILESLVADFAASEFSLVFPLINRVLFEETARLAYTEDDAEPLLRRLAARACVLAFVSLTSYHFPASPATAGIDGEVCAKAAQLIVADITEDASITTLQTVLILASTMYHALACRIVFALGGHRLTVTVPRHRGMTIQEHEDRHLRMLFWLCYVFDKDIALRTSQPPIIADQFCDLTLPDGYDEYRYKCRIRSPTSGQVPDPWLPGDLRLSMIKSKTLETLYSCSSLRMSDAELLKTIRELDEELEGWRTSIPEAFSPSLSIRKDVKLAQDASISQNMLLIVLHMDYHYLLNTIHCASGRCTYGDRDPNQAFSFGVQSSFEISVEASRSTLIFLSATASRVAGEAFWFFIFYPLSALMTLFFNILQNPGHSLAIHDMNLLSKASQIIRSMPIRRVTSYETEYLGNMDKLVAELSRLSHCAIERHLAENLPC</sequence>
<accession>A0A9P7MP39</accession>
<evidence type="ECO:0000256" key="4">
    <source>
        <dbReference type="ARBA" id="ARBA00023163"/>
    </source>
</evidence>
<organism evidence="8 9">
    <name type="scientific">Claviceps arundinis</name>
    <dbReference type="NCBI Taxonomy" id="1623583"/>
    <lineage>
        <taxon>Eukaryota</taxon>
        <taxon>Fungi</taxon>
        <taxon>Dikarya</taxon>
        <taxon>Ascomycota</taxon>
        <taxon>Pezizomycotina</taxon>
        <taxon>Sordariomycetes</taxon>
        <taxon>Hypocreomycetidae</taxon>
        <taxon>Hypocreales</taxon>
        <taxon>Clavicipitaceae</taxon>
        <taxon>Claviceps</taxon>
    </lineage>
</organism>
<name>A0A9P7MP39_9HYPO</name>
<feature type="domain" description="Xylanolytic transcriptional activator regulatory" evidence="7">
    <location>
        <begin position="266"/>
        <end position="345"/>
    </location>
</feature>
<dbReference type="GO" id="GO:0008270">
    <property type="term" value="F:zinc ion binding"/>
    <property type="evidence" value="ECO:0007669"/>
    <property type="project" value="InterPro"/>
</dbReference>
<keyword evidence="3" id="KW-0238">DNA-binding</keyword>
<dbReference type="CDD" id="cd12148">
    <property type="entry name" value="fungal_TF_MHR"/>
    <property type="match status" value="1"/>
</dbReference>
<keyword evidence="6" id="KW-0812">Transmembrane</keyword>
<evidence type="ECO:0000313" key="9">
    <source>
        <dbReference type="Proteomes" id="UP000784919"/>
    </source>
</evidence>
<dbReference type="GO" id="GO:0003700">
    <property type="term" value="F:DNA-binding transcription factor activity"/>
    <property type="evidence" value="ECO:0007669"/>
    <property type="project" value="InterPro"/>
</dbReference>
<dbReference type="Pfam" id="PF04082">
    <property type="entry name" value="Fungal_trans"/>
    <property type="match status" value="1"/>
</dbReference>
<reference evidence="8" key="1">
    <citation type="journal article" date="2020" name="bioRxiv">
        <title>Whole genome comparisons of ergot fungi reveals the divergence and evolution of species within the genus Claviceps are the result of varying mechanisms driving genome evolution and host range expansion.</title>
        <authorList>
            <person name="Wyka S.A."/>
            <person name="Mondo S.J."/>
            <person name="Liu M."/>
            <person name="Dettman J."/>
            <person name="Nalam V."/>
            <person name="Broders K.D."/>
        </authorList>
    </citation>
    <scope>NUCLEOTIDE SEQUENCE</scope>
    <source>
        <strain evidence="8">CCC 1102</strain>
    </source>
</reference>
<comment type="caution">
    <text evidence="8">The sequence shown here is derived from an EMBL/GenBank/DDBJ whole genome shotgun (WGS) entry which is preliminary data.</text>
</comment>
<protein>
    <recommendedName>
        <fullName evidence="7">Xylanolytic transcriptional activator regulatory domain-containing protein</fullName>
    </recommendedName>
</protein>
<keyword evidence="2" id="KW-0805">Transcription regulation</keyword>
<evidence type="ECO:0000259" key="7">
    <source>
        <dbReference type="SMART" id="SM00906"/>
    </source>
</evidence>
<proteinExistence type="predicted"/>
<evidence type="ECO:0000256" key="2">
    <source>
        <dbReference type="ARBA" id="ARBA00023015"/>
    </source>
</evidence>
<dbReference type="GO" id="GO:0003677">
    <property type="term" value="F:DNA binding"/>
    <property type="evidence" value="ECO:0007669"/>
    <property type="project" value="UniProtKB-KW"/>
</dbReference>
<dbReference type="PANTHER" id="PTHR46910">
    <property type="entry name" value="TRANSCRIPTION FACTOR PDR1"/>
    <property type="match status" value="1"/>
</dbReference>
<evidence type="ECO:0000256" key="5">
    <source>
        <dbReference type="ARBA" id="ARBA00023242"/>
    </source>
</evidence>
<dbReference type="OrthoDB" id="4116913at2759"/>
<keyword evidence="4" id="KW-0804">Transcription</keyword>
<dbReference type="InterPro" id="IPR050987">
    <property type="entry name" value="AtrR-like"/>
</dbReference>
<evidence type="ECO:0000256" key="6">
    <source>
        <dbReference type="SAM" id="Phobius"/>
    </source>
</evidence>
<evidence type="ECO:0000256" key="3">
    <source>
        <dbReference type="ARBA" id="ARBA00023125"/>
    </source>
</evidence>
<dbReference type="EMBL" id="SRPS01000220">
    <property type="protein sequence ID" value="KAG5962507.1"/>
    <property type="molecule type" value="Genomic_DNA"/>
</dbReference>
<dbReference type="GO" id="GO:0006351">
    <property type="term" value="P:DNA-templated transcription"/>
    <property type="evidence" value="ECO:0007669"/>
    <property type="project" value="InterPro"/>
</dbReference>
<dbReference type="GO" id="GO:0005634">
    <property type="term" value="C:nucleus"/>
    <property type="evidence" value="ECO:0007669"/>
    <property type="project" value="UniProtKB-SubCell"/>
</dbReference>
<evidence type="ECO:0000313" key="8">
    <source>
        <dbReference type="EMBL" id="KAG5962507.1"/>
    </source>
</evidence>
<dbReference type="AlphaFoldDB" id="A0A9P7MP39"/>
<evidence type="ECO:0000256" key="1">
    <source>
        <dbReference type="ARBA" id="ARBA00004123"/>
    </source>
</evidence>
<gene>
    <name evidence="8" type="ORF">E4U56_003382</name>
</gene>
<keyword evidence="5" id="KW-0539">Nucleus</keyword>
<feature type="transmembrane region" description="Helical" evidence="6">
    <location>
        <begin position="505"/>
        <end position="525"/>
    </location>
</feature>
<comment type="subcellular location">
    <subcellularLocation>
        <location evidence="1">Nucleus</location>
    </subcellularLocation>
</comment>
<keyword evidence="6" id="KW-1133">Transmembrane helix</keyword>
<dbReference type="InterPro" id="IPR007219">
    <property type="entry name" value="XnlR_reg_dom"/>
</dbReference>
<dbReference type="Proteomes" id="UP000784919">
    <property type="component" value="Unassembled WGS sequence"/>
</dbReference>